<name>A0AAW8L913_9ACTO</name>
<evidence type="ECO:0000313" key="3">
    <source>
        <dbReference type="EMBL" id="MDR0177310.1"/>
    </source>
</evidence>
<dbReference type="CDD" id="cd00093">
    <property type="entry name" value="HTH_XRE"/>
    <property type="match status" value="1"/>
</dbReference>
<dbReference type="RefSeq" id="WP_308679479.1">
    <property type="nucleotide sequence ID" value="NZ_JAMZMF010000006.1"/>
</dbReference>
<dbReference type="InterPro" id="IPR052345">
    <property type="entry name" value="Rad_response_metalloprotease"/>
</dbReference>
<evidence type="ECO:0000256" key="1">
    <source>
        <dbReference type="ARBA" id="ARBA00007227"/>
    </source>
</evidence>
<organism evidence="3 4">
    <name type="scientific">Actinomyces oris</name>
    <dbReference type="NCBI Taxonomy" id="544580"/>
    <lineage>
        <taxon>Bacteria</taxon>
        <taxon>Bacillati</taxon>
        <taxon>Actinomycetota</taxon>
        <taxon>Actinomycetes</taxon>
        <taxon>Actinomycetales</taxon>
        <taxon>Actinomycetaceae</taxon>
        <taxon>Actinomyces</taxon>
    </lineage>
</organism>
<protein>
    <submittedName>
        <fullName evidence="3">XRE family transcriptional regulator</fullName>
    </submittedName>
</protein>
<dbReference type="Gene3D" id="1.10.260.40">
    <property type="entry name" value="lambda repressor-like DNA-binding domains"/>
    <property type="match status" value="1"/>
</dbReference>
<feature type="domain" description="HTH cro/C1-type" evidence="2">
    <location>
        <begin position="49"/>
        <end position="103"/>
    </location>
</feature>
<dbReference type="PANTHER" id="PTHR43236">
    <property type="entry name" value="ANTITOXIN HIGA1"/>
    <property type="match status" value="1"/>
</dbReference>
<dbReference type="PROSITE" id="PS50943">
    <property type="entry name" value="HTH_CROC1"/>
    <property type="match status" value="1"/>
</dbReference>
<dbReference type="AlphaFoldDB" id="A0AAW8L913"/>
<evidence type="ECO:0000313" key="4">
    <source>
        <dbReference type="Proteomes" id="UP001230065"/>
    </source>
</evidence>
<dbReference type="InterPro" id="IPR001387">
    <property type="entry name" value="Cro/C1-type_HTH"/>
</dbReference>
<dbReference type="PANTHER" id="PTHR43236:SF1">
    <property type="entry name" value="BLL7220 PROTEIN"/>
    <property type="match status" value="1"/>
</dbReference>
<proteinExistence type="inferred from homology"/>
<dbReference type="Proteomes" id="UP001230065">
    <property type="component" value="Unassembled WGS sequence"/>
</dbReference>
<dbReference type="Pfam" id="PF01381">
    <property type="entry name" value="HTH_3"/>
    <property type="match status" value="1"/>
</dbReference>
<comment type="similarity">
    <text evidence="1">Belongs to the short-chain fatty acyl-CoA assimilation regulator (ScfR) family.</text>
</comment>
<comment type="caution">
    <text evidence="3">The sequence shown here is derived from an EMBL/GenBank/DDBJ whole genome shotgun (WGS) entry which is preliminary data.</text>
</comment>
<dbReference type="InterPro" id="IPR010982">
    <property type="entry name" value="Lambda_DNA-bd_dom_sf"/>
</dbReference>
<accession>A0AAW8L913</accession>
<gene>
    <name evidence="3" type="ORF">RF687_05035</name>
</gene>
<dbReference type="InterPro" id="IPR010359">
    <property type="entry name" value="IrrE_HExxH"/>
</dbReference>
<evidence type="ECO:0000259" key="2">
    <source>
        <dbReference type="PROSITE" id="PS50943"/>
    </source>
</evidence>
<sequence>MLRRRRLRRLLFVSRGHRQAKVRQLRMASAGRTTRTLANATSFFNGRRLTMARQLAGLRKSRLADLIGMSPASVTGWESGAKQPNRATVAKLALALRVEPQFFAGGGPPHVEKPHFRSLRSTPQVAQDEAGAYGQFVAEITGLLEKVVELPETLLPDFPVAPDEADASPEEVAREAREFFGVTPGPIRHVVRLAERAGVVVVFSEPGISAIDAYSLHTGTRPIIVLNPVKDDYYRQRFDVAHEIGHLIMHHDAEPGGKVAEEQANRFAAEFLMPAEEIGPHLPTTTAGRGWTKLAELKEHWGVSLAALLYRARTLGVMGDVTYRNAMIRMSQNGWRRAEPGRISSLEAPSMLARAREVINEAGIDDQQFLSGAGLPLDLFAIATARSPLAHGSPS</sequence>
<dbReference type="Gene3D" id="1.10.10.2910">
    <property type="match status" value="1"/>
</dbReference>
<dbReference type="EMBL" id="JAMZMF010000006">
    <property type="protein sequence ID" value="MDR0177310.1"/>
    <property type="molecule type" value="Genomic_DNA"/>
</dbReference>
<dbReference type="GO" id="GO:0003677">
    <property type="term" value="F:DNA binding"/>
    <property type="evidence" value="ECO:0007669"/>
    <property type="project" value="InterPro"/>
</dbReference>
<dbReference type="Pfam" id="PF06114">
    <property type="entry name" value="Peptidase_M78"/>
    <property type="match status" value="1"/>
</dbReference>
<dbReference type="SMART" id="SM00530">
    <property type="entry name" value="HTH_XRE"/>
    <property type="match status" value="1"/>
</dbReference>
<reference evidence="3" key="1">
    <citation type="submission" date="2022-06" db="EMBL/GenBank/DDBJ databases">
        <title>Draft Genome Sequences of Three Actinomyces oris Strains, Isolated from Healthy Human Feces.</title>
        <authorList>
            <person name="Ye Y."/>
            <person name="Liu C."/>
            <person name="Zhao J."/>
            <person name="Xu J."/>
            <person name="Huang H."/>
            <person name="Wang B."/>
            <person name="Wei J."/>
            <person name="Jing X."/>
        </authorList>
    </citation>
    <scope>NUCLEOTIDE SEQUENCE</scope>
    <source>
        <strain evidence="3">CNGBCC1803727</strain>
    </source>
</reference>
<dbReference type="SUPFAM" id="SSF47413">
    <property type="entry name" value="lambda repressor-like DNA-binding domains"/>
    <property type="match status" value="1"/>
</dbReference>